<accession>A0A7W7NZV1</accession>
<organism evidence="1 2">
    <name type="scientific">Pseudomonas nitroreducens</name>
    <dbReference type="NCBI Taxonomy" id="46680"/>
    <lineage>
        <taxon>Bacteria</taxon>
        <taxon>Pseudomonadati</taxon>
        <taxon>Pseudomonadota</taxon>
        <taxon>Gammaproteobacteria</taxon>
        <taxon>Pseudomonadales</taxon>
        <taxon>Pseudomonadaceae</taxon>
        <taxon>Pseudomonas</taxon>
    </lineage>
</organism>
<evidence type="ECO:0000313" key="2">
    <source>
        <dbReference type="Proteomes" id="UP000566995"/>
    </source>
</evidence>
<proteinExistence type="predicted"/>
<dbReference type="Proteomes" id="UP000566995">
    <property type="component" value="Unassembled WGS sequence"/>
</dbReference>
<name>A0A7W7NZV1_PSENT</name>
<dbReference type="AlphaFoldDB" id="A0A7W7NZV1"/>
<sequence>MSNGKPNALTAADREALADLPKTEWFDVRFAPIARPMYRCDRLEAAGMLERRVRDLKIVNEHVSYRVEYRRKPGAATEG</sequence>
<evidence type="ECO:0000313" key="1">
    <source>
        <dbReference type="EMBL" id="MBB4861607.1"/>
    </source>
</evidence>
<protein>
    <submittedName>
        <fullName evidence="1">Uncharacterized protein</fullName>
    </submittedName>
</protein>
<dbReference type="EMBL" id="JACHLI010000001">
    <property type="protein sequence ID" value="MBB4861607.1"/>
    <property type="molecule type" value="Genomic_DNA"/>
</dbReference>
<comment type="caution">
    <text evidence="1">The sequence shown here is derived from an EMBL/GenBank/DDBJ whole genome shotgun (WGS) entry which is preliminary data.</text>
</comment>
<gene>
    <name evidence="1" type="ORF">HNP46_000418</name>
</gene>
<reference evidence="1 2" key="1">
    <citation type="submission" date="2020-08" db="EMBL/GenBank/DDBJ databases">
        <title>Functional genomics of gut bacteria from endangered species of beetles.</title>
        <authorList>
            <person name="Carlos-Shanley C."/>
        </authorList>
    </citation>
    <scope>NUCLEOTIDE SEQUENCE [LARGE SCALE GENOMIC DNA]</scope>
    <source>
        <strain evidence="1 2">S00179</strain>
    </source>
</reference>